<comment type="similarity">
    <text evidence="2">Belongs to the FMP52 family.</text>
</comment>
<keyword evidence="5" id="KW-1185">Reference proteome</keyword>
<evidence type="ECO:0000256" key="1">
    <source>
        <dbReference type="ARBA" id="ARBA00004450"/>
    </source>
</evidence>
<sequence>MAGKTALLLGATGATGQKVLTELLQSPDFTKVAEYGRRVTDVGAITSGKDKLVQKTIDFEKLGEAGLKDGKWDVVFIALGTTRKAAGSAEAFEKIDREYVINAAREAKADTPGQRLVYVSSVGANPSSKFLYPKSKGLTEHGLAALGYSDTIIFRPGFLAGAQRPGQNFLVSAINPLVGLASYFSNSVQIQISTLAKSIVAAGKLGSSALPASVRATEEGKEGTSFTVIDNAGALALAAEA</sequence>
<evidence type="ECO:0000313" key="5">
    <source>
        <dbReference type="Proteomes" id="UP000565441"/>
    </source>
</evidence>
<dbReference type="EMBL" id="JAACJP010000016">
    <property type="protein sequence ID" value="KAF5379504.1"/>
    <property type="molecule type" value="Genomic_DNA"/>
</dbReference>
<evidence type="ECO:0000259" key="3">
    <source>
        <dbReference type="Pfam" id="PF13460"/>
    </source>
</evidence>
<dbReference type="AlphaFoldDB" id="A0A8H5HA78"/>
<name>A0A8H5HA78_9AGAR</name>
<dbReference type="SUPFAM" id="SSF51735">
    <property type="entry name" value="NAD(P)-binding Rossmann-fold domains"/>
    <property type="match status" value="1"/>
</dbReference>
<reference evidence="4 5" key="1">
    <citation type="journal article" date="2020" name="ISME J.">
        <title>Uncovering the hidden diversity of litter-decomposition mechanisms in mushroom-forming fungi.</title>
        <authorList>
            <person name="Floudas D."/>
            <person name="Bentzer J."/>
            <person name="Ahren D."/>
            <person name="Johansson T."/>
            <person name="Persson P."/>
            <person name="Tunlid A."/>
        </authorList>
    </citation>
    <scope>NUCLEOTIDE SEQUENCE [LARGE SCALE GENOMIC DNA]</scope>
    <source>
        <strain evidence="4 5">CBS 661.87</strain>
    </source>
</reference>
<evidence type="ECO:0000256" key="2">
    <source>
        <dbReference type="ARBA" id="ARBA00006617"/>
    </source>
</evidence>
<dbReference type="Proteomes" id="UP000565441">
    <property type="component" value="Unassembled WGS sequence"/>
</dbReference>
<evidence type="ECO:0000313" key="4">
    <source>
        <dbReference type="EMBL" id="KAF5379504.1"/>
    </source>
</evidence>
<organism evidence="4 5">
    <name type="scientific">Tricholomella constricta</name>
    <dbReference type="NCBI Taxonomy" id="117010"/>
    <lineage>
        <taxon>Eukaryota</taxon>
        <taxon>Fungi</taxon>
        <taxon>Dikarya</taxon>
        <taxon>Basidiomycota</taxon>
        <taxon>Agaricomycotina</taxon>
        <taxon>Agaricomycetes</taxon>
        <taxon>Agaricomycetidae</taxon>
        <taxon>Agaricales</taxon>
        <taxon>Tricholomatineae</taxon>
        <taxon>Lyophyllaceae</taxon>
        <taxon>Tricholomella</taxon>
    </lineage>
</organism>
<accession>A0A8H5HA78</accession>
<protein>
    <recommendedName>
        <fullName evidence="3">NAD(P)-binding domain-containing protein</fullName>
    </recommendedName>
</protein>
<proteinExistence type="inferred from homology"/>
<dbReference type="InterPro" id="IPR016040">
    <property type="entry name" value="NAD(P)-bd_dom"/>
</dbReference>
<dbReference type="Gene3D" id="3.40.50.720">
    <property type="entry name" value="NAD(P)-binding Rossmann-like Domain"/>
    <property type="match status" value="1"/>
</dbReference>
<dbReference type="PANTHER" id="PTHR14097">
    <property type="entry name" value="OXIDOREDUCTASE HTATIP2"/>
    <property type="match status" value="1"/>
</dbReference>
<comment type="subcellular location">
    <subcellularLocation>
        <location evidence="1">Mitochondrion outer membrane</location>
        <topology evidence="1">Peripheral membrane protein</topology>
    </subcellularLocation>
</comment>
<gene>
    <name evidence="4" type="ORF">D9615_006483</name>
</gene>
<dbReference type="OrthoDB" id="430436at2759"/>
<dbReference type="PANTHER" id="PTHR14097:SF7">
    <property type="entry name" value="OXIDOREDUCTASE HTATIP2"/>
    <property type="match status" value="1"/>
</dbReference>
<comment type="caution">
    <text evidence="4">The sequence shown here is derived from an EMBL/GenBank/DDBJ whole genome shotgun (WGS) entry which is preliminary data.</text>
</comment>
<feature type="domain" description="NAD(P)-binding" evidence="3">
    <location>
        <begin position="10"/>
        <end position="152"/>
    </location>
</feature>
<dbReference type="Pfam" id="PF13460">
    <property type="entry name" value="NAD_binding_10"/>
    <property type="match status" value="1"/>
</dbReference>
<dbReference type="GO" id="GO:0051170">
    <property type="term" value="P:import into nucleus"/>
    <property type="evidence" value="ECO:0007669"/>
    <property type="project" value="TreeGrafter"/>
</dbReference>
<dbReference type="InterPro" id="IPR036291">
    <property type="entry name" value="NAD(P)-bd_dom_sf"/>
</dbReference>
<dbReference type="GO" id="GO:0005741">
    <property type="term" value="C:mitochondrial outer membrane"/>
    <property type="evidence" value="ECO:0007669"/>
    <property type="project" value="UniProtKB-SubCell"/>
</dbReference>